<name>A0A0M3K459_ANISI</name>
<evidence type="ECO:0000313" key="2">
    <source>
        <dbReference type="Proteomes" id="UP000267096"/>
    </source>
</evidence>
<keyword evidence="2" id="KW-1185">Reference proteome</keyword>
<gene>
    <name evidence="1" type="ORF">ASIM_LOCUS15158</name>
</gene>
<proteinExistence type="predicted"/>
<dbReference type="WBParaSite" id="ASIM_0001575001-mRNA-1">
    <property type="protein sequence ID" value="ASIM_0001575001-mRNA-1"/>
    <property type="gene ID" value="ASIM_0001575001"/>
</dbReference>
<accession>A0A0M3K459</accession>
<evidence type="ECO:0000313" key="1">
    <source>
        <dbReference type="EMBL" id="VDK54402.1"/>
    </source>
</evidence>
<reference evidence="1 2" key="2">
    <citation type="submission" date="2018-11" db="EMBL/GenBank/DDBJ databases">
        <authorList>
            <consortium name="Pathogen Informatics"/>
        </authorList>
    </citation>
    <scope>NUCLEOTIDE SEQUENCE [LARGE SCALE GENOMIC DNA]</scope>
</reference>
<dbReference type="AlphaFoldDB" id="A0A0M3K459"/>
<reference evidence="3" key="1">
    <citation type="submission" date="2017-02" db="UniProtKB">
        <authorList>
            <consortium name="WormBaseParasite"/>
        </authorList>
    </citation>
    <scope>IDENTIFICATION</scope>
</reference>
<dbReference type="EMBL" id="UYRR01032146">
    <property type="protein sequence ID" value="VDK54402.1"/>
    <property type="molecule type" value="Genomic_DNA"/>
</dbReference>
<evidence type="ECO:0000313" key="3">
    <source>
        <dbReference type="WBParaSite" id="ASIM_0001575001-mRNA-1"/>
    </source>
</evidence>
<organism evidence="3">
    <name type="scientific">Anisakis simplex</name>
    <name type="common">Herring worm</name>
    <dbReference type="NCBI Taxonomy" id="6269"/>
    <lineage>
        <taxon>Eukaryota</taxon>
        <taxon>Metazoa</taxon>
        <taxon>Ecdysozoa</taxon>
        <taxon>Nematoda</taxon>
        <taxon>Chromadorea</taxon>
        <taxon>Rhabditida</taxon>
        <taxon>Spirurina</taxon>
        <taxon>Ascaridomorpha</taxon>
        <taxon>Ascaridoidea</taxon>
        <taxon>Anisakidae</taxon>
        <taxon>Anisakis</taxon>
        <taxon>Anisakis simplex complex</taxon>
    </lineage>
</organism>
<protein>
    <submittedName>
        <fullName evidence="1 3">Uncharacterized protein</fullName>
    </submittedName>
</protein>
<dbReference type="Proteomes" id="UP000267096">
    <property type="component" value="Unassembled WGS sequence"/>
</dbReference>
<sequence>MSSTPEKRWDSERVRKKESWWSSTRQIFSGDQFRSVVTEVRFADTTDRSISHVLFWSVAVEFQRIATRIYF</sequence>